<sequence length="442" mass="48802">MVSTRSRRSGVPAEDNRMVVIVTGANSGFGLGICNQVIRALSLPPGHSIPISTPQSSATPSTLRHLIPSADSPATSKSAAASTKHVPTTPPPTLTLILACRSRTNGENAREILLETHDRELKERARNGMPVREGWREGLRVVIETVDLDSVGGDNGILSFTERIKDRYPHVTSLFLNAGLAAFKGNDYWKVAKQVFTAGPAIAFSHPEFNIEIPGVLTADGERGKVWGVNVLAGYILVKELAPMLQRSPHTLPFPPRVIYTSSATAKYDAVKAELVHDYQLVQHEATYKLSKYLGDLVMCQLDRELGGGERSVRCLTADPGAVATSIFDRGFGPWLWFQRIMKFFYWLAFALTRLIGSPYHPIDATDGATSMVYAALIDEAFLLPSTKVPAPKFVSHSHPIRPSTVDYREVDRWEDAEDIGRNQAKTCESIRLEWRRREGLE</sequence>
<dbReference type="GO" id="GO:0006694">
    <property type="term" value="P:steroid biosynthetic process"/>
    <property type="evidence" value="ECO:0007669"/>
    <property type="project" value="UniProtKB-KW"/>
</dbReference>
<keyword evidence="5" id="KW-0443">Lipid metabolism</keyword>
<feature type="region of interest" description="Disordered" evidence="7">
    <location>
        <begin position="51"/>
        <end position="93"/>
    </location>
</feature>
<dbReference type="PANTHER" id="PTHR43647:SF1">
    <property type="entry name" value="3-KETO-STEROID REDUCTASE ERG27"/>
    <property type="match status" value="1"/>
</dbReference>
<keyword evidence="9" id="KW-1185">Reference proteome</keyword>
<evidence type="ECO:0008006" key="10">
    <source>
        <dbReference type="Google" id="ProtNLM"/>
    </source>
</evidence>
<dbReference type="OrthoDB" id="9989144at2759"/>
<evidence type="ECO:0000313" key="9">
    <source>
        <dbReference type="Proteomes" id="UP000279259"/>
    </source>
</evidence>
<dbReference type="AlphaFoldDB" id="A0A427Y295"/>
<gene>
    <name evidence="8" type="ORF">EHS25_005014</name>
</gene>
<evidence type="ECO:0000256" key="2">
    <source>
        <dbReference type="ARBA" id="ARBA00022857"/>
    </source>
</evidence>
<protein>
    <recommendedName>
        <fullName evidence="10">3-keto-steroid reductase</fullName>
    </recommendedName>
</protein>
<dbReference type="GO" id="GO:0005789">
    <property type="term" value="C:endoplasmic reticulum membrane"/>
    <property type="evidence" value="ECO:0007669"/>
    <property type="project" value="TreeGrafter"/>
</dbReference>
<dbReference type="Proteomes" id="UP000279259">
    <property type="component" value="Unassembled WGS sequence"/>
</dbReference>
<reference evidence="8 9" key="1">
    <citation type="submission" date="2018-11" db="EMBL/GenBank/DDBJ databases">
        <title>Genome sequence of Saitozyma podzolica DSM 27192.</title>
        <authorList>
            <person name="Aliyu H."/>
            <person name="Gorte O."/>
            <person name="Ochsenreither K."/>
        </authorList>
    </citation>
    <scope>NUCLEOTIDE SEQUENCE [LARGE SCALE GENOMIC DNA]</scope>
    <source>
        <strain evidence="8 9">DSM 27192</strain>
    </source>
</reference>
<dbReference type="InterPro" id="IPR051593">
    <property type="entry name" value="Ergosterol_Biosynth_ERG27"/>
</dbReference>
<keyword evidence="2" id="KW-0521">NADP</keyword>
<evidence type="ECO:0000256" key="7">
    <source>
        <dbReference type="SAM" id="MobiDB-lite"/>
    </source>
</evidence>
<evidence type="ECO:0000313" key="8">
    <source>
        <dbReference type="EMBL" id="RSH85207.1"/>
    </source>
</evidence>
<evidence type="ECO:0000256" key="1">
    <source>
        <dbReference type="ARBA" id="ARBA00022516"/>
    </source>
</evidence>
<dbReference type="GO" id="GO:0000253">
    <property type="term" value="F:3-beta-hydroxysteroid 3-dehydrogenase (NADP+) activity"/>
    <property type="evidence" value="ECO:0007669"/>
    <property type="project" value="TreeGrafter"/>
</dbReference>
<keyword evidence="3" id="KW-0752">Steroid biosynthesis</keyword>
<proteinExistence type="inferred from homology"/>
<dbReference type="Gene3D" id="3.40.50.720">
    <property type="entry name" value="NAD(P)-binding Rossmann-like Domain"/>
    <property type="match status" value="1"/>
</dbReference>
<feature type="compositionally biased region" description="Low complexity" evidence="7">
    <location>
        <begin position="68"/>
        <end position="84"/>
    </location>
</feature>
<keyword evidence="4" id="KW-0560">Oxidoreductase</keyword>
<evidence type="ECO:0000256" key="3">
    <source>
        <dbReference type="ARBA" id="ARBA00022955"/>
    </source>
</evidence>
<dbReference type="PANTHER" id="PTHR43647">
    <property type="entry name" value="DEHYDROGENASE"/>
    <property type="match status" value="1"/>
</dbReference>
<accession>A0A427Y295</accession>
<organism evidence="8 9">
    <name type="scientific">Saitozyma podzolica</name>
    <dbReference type="NCBI Taxonomy" id="1890683"/>
    <lineage>
        <taxon>Eukaryota</taxon>
        <taxon>Fungi</taxon>
        <taxon>Dikarya</taxon>
        <taxon>Basidiomycota</taxon>
        <taxon>Agaricomycotina</taxon>
        <taxon>Tremellomycetes</taxon>
        <taxon>Tremellales</taxon>
        <taxon>Trimorphomycetaceae</taxon>
        <taxon>Saitozyma</taxon>
    </lineage>
</organism>
<comment type="similarity">
    <text evidence="6">Belongs to the short-chain dehydrogenases/reductases (SDR) family. ERG27 subfamily.</text>
</comment>
<dbReference type="GO" id="GO:0005811">
    <property type="term" value="C:lipid droplet"/>
    <property type="evidence" value="ECO:0007669"/>
    <property type="project" value="TreeGrafter"/>
</dbReference>
<dbReference type="GO" id="GO:0005741">
    <property type="term" value="C:mitochondrial outer membrane"/>
    <property type="evidence" value="ECO:0007669"/>
    <property type="project" value="TreeGrafter"/>
</dbReference>
<keyword evidence="1" id="KW-0444">Lipid biosynthesis</keyword>
<dbReference type="SUPFAM" id="SSF51735">
    <property type="entry name" value="NAD(P)-binding Rossmann-fold domains"/>
    <property type="match status" value="1"/>
</dbReference>
<dbReference type="STRING" id="1890683.A0A427Y295"/>
<evidence type="ECO:0000256" key="6">
    <source>
        <dbReference type="ARBA" id="ARBA00023593"/>
    </source>
</evidence>
<dbReference type="InterPro" id="IPR036291">
    <property type="entry name" value="NAD(P)-bd_dom_sf"/>
</dbReference>
<evidence type="ECO:0000256" key="4">
    <source>
        <dbReference type="ARBA" id="ARBA00023002"/>
    </source>
</evidence>
<feature type="compositionally biased region" description="Polar residues" evidence="7">
    <location>
        <begin position="51"/>
        <end position="62"/>
    </location>
</feature>
<comment type="caution">
    <text evidence="8">The sequence shown here is derived from an EMBL/GenBank/DDBJ whole genome shotgun (WGS) entry which is preliminary data.</text>
</comment>
<evidence type="ECO:0000256" key="5">
    <source>
        <dbReference type="ARBA" id="ARBA00023098"/>
    </source>
</evidence>
<dbReference type="EMBL" id="RSCD01000021">
    <property type="protein sequence ID" value="RSH85207.1"/>
    <property type="molecule type" value="Genomic_DNA"/>
</dbReference>
<name>A0A427Y295_9TREE</name>